<feature type="compositionally biased region" description="Gly residues" evidence="10">
    <location>
        <begin position="285"/>
        <end position="299"/>
    </location>
</feature>
<dbReference type="EMBL" id="MTYJ01000003">
    <property type="protein sequence ID" value="OQV25236.1"/>
    <property type="molecule type" value="Genomic_DNA"/>
</dbReference>
<keyword evidence="7" id="KW-0804">Transcription</keyword>
<gene>
    <name evidence="11" type="ORF">BV898_00922</name>
</gene>
<feature type="region of interest" description="Disordered" evidence="10">
    <location>
        <begin position="143"/>
        <end position="299"/>
    </location>
</feature>
<proteinExistence type="inferred from homology"/>
<evidence type="ECO:0000256" key="8">
    <source>
        <dbReference type="ARBA" id="ARBA00023242"/>
    </source>
</evidence>
<evidence type="ECO:0000256" key="6">
    <source>
        <dbReference type="ARBA" id="ARBA00023159"/>
    </source>
</evidence>
<feature type="region of interest" description="Disordered" evidence="10">
    <location>
        <begin position="328"/>
        <end position="402"/>
    </location>
</feature>
<evidence type="ECO:0000256" key="5">
    <source>
        <dbReference type="ARBA" id="ARBA00023054"/>
    </source>
</evidence>
<keyword evidence="4" id="KW-0805">Transcription regulation</keyword>
<evidence type="ECO:0000256" key="1">
    <source>
        <dbReference type="ARBA" id="ARBA00004123"/>
    </source>
</evidence>
<feature type="region of interest" description="Disordered" evidence="10">
    <location>
        <begin position="1"/>
        <end position="22"/>
    </location>
</feature>
<evidence type="ECO:0000256" key="3">
    <source>
        <dbReference type="ARBA" id="ARBA00019683"/>
    </source>
</evidence>
<feature type="compositionally biased region" description="Low complexity" evidence="10">
    <location>
        <begin position="360"/>
        <end position="370"/>
    </location>
</feature>
<dbReference type="OrthoDB" id="10071205at2759"/>
<feature type="compositionally biased region" description="Low complexity" evidence="10">
    <location>
        <begin position="199"/>
        <end position="222"/>
    </location>
</feature>
<evidence type="ECO:0000256" key="10">
    <source>
        <dbReference type="SAM" id="MobiDB-lite"/>
    </source>
</evidence>
<comment type="similarity">
    <text evidence="2">Belongs to the Mediator complex subunit 28 family.</text>
</comment>
<organism evidence="11 12">
    <name type="scientific">Hypsibius exemplaris</name>
    <name type="common">Freshwater tardigrade</name>
    <dbReference type="NCBI Taxonomy" id="2072580"/>
    <lineage>
        <taxon>Eukaryota</taxon>
        <taxon>Metazoa</taxon>
        <taxon>Ecdysozoa</taxon>
        <taxon>Tardigrada</taxon>
        <taxon>Eutardigrada</taxon>
        <taxon>Parachela</taxon>
        <taxon>Hypsibioidea</taxon>
        <taxon>Hypsibiidae</taxon>
        <taxon>Hypsibius</taxon>
    </lineage>
</organism>
<dbReference type="GO" id="GO:0016592">
    <property type="term" value="C:mediator complex"/>
    <property type="evidence" value="ECO:0007669"/>
    <property type="project" value="TreeGrafter"/>
</dbReference>
<feature type="compositionally biased region" description="Basic and acidic residues" evidence="10">
    <location>
        <begin position="1"/>
        <end position="15"/>
    </location>
</feature>
<accession>A0A1W0XCL1</accession>
<sequence length="402" mass="42886">MSEDTGIRDQTRTDFEPMDMNGGKLNEQADHASGLEAVVERILKNVMGDTAESPRFTPADTLDAVRVHADEDIKDLIAAHVRFEQLFCKARLIYSHRHPEKVLDSRIADMKRALVRKEALIDKHHKNLTRWQSILQNGIPAPAEVVADPAPPSNVRQPAPATPVPRLSPAAVTESTRAPSTTPIVAVPSPAVSLPPPLQQQQQQQLQQQPSYQPQPAVSPYPGAGIQQQAFPTGPGGMPSYSRPQQRPQGMPNPAGMGYGMGRPPQPGMGVYQPQQQPTSQQSMGMGGYGGAQRPGGVGVSPLTTMLQPGGGGLSNSMIQQMRGSSPNIGGGGTGSPGMMYGQNVSPRMAAGGQWRPNMQPQMQQQQGAQLPSGYGTDEVTVTFPQQQQMQHHPGAGGQPPG</sequence>
<feature type="compositionally biased region" description="Low complexity" evidence="10">
    <location>
        <begin position="385"/>
        <end position="394"/>
    </location>
</feature>
<keyword evidence="6" id="KW-0010">Activator</keyword>
<evidence type="ECO:0000256" key="7">
    <source>
        <dbReference type="ARBA" id="ARBA00023163"/>
    </source>
</evidence>
<evidence type="ECO:0000256" key="4">
    <source>
        <dbReference type="ARBA" id="ARBA00023015"/>
    </source>
</evidence>
<keyword evidence="12" id="KW-1185">Reference proteome</keyword>
<dbReference type="Proteomes" id="UP000192578">
    <property type="component" value="Unassembled WGS sequence"/>
</dbReference>
<protein>
    <recommendedName>
        <fullName evidence="3">Mediator of RNA polymerase II transcription subunit 28</fullName>
    </recommendedName>
    <alternativeName>
        <fullName evidence="9">Mediator complex subunit 28</fullName>
    </alternativeName>
</protein>
<evidence type="ECO:0000256" key="2">
    <source>
        <dbReference type="ARBA" id="ARBA00005571"/>
    </source>
</evidence>
<comment type="caution">
    <text evidence="11">The sequence shown here is derived from an EMBL/GenBank/DDBJ whole genome shotgun (WGS) entry which is preliminary data.</text>
</comment>
<evidence type="ECO:0000313" key="12">
    <source>
        <dbReference type="Proteomes" id="UP000192578"/>
    </source>
</evidence>
<evidence type="ECO:0000256" key="9">
    <source>
        <dbReference type="ARBA" id="ARBA00031964"/>
    </source>
</evidence>
<dbReference type="Pfam" id="PF11594">
    <property type="entry name" value="Med28"/>
    <property type="match status" value="1"/>
</dbReference>
<keyword evidence="5" id="KW-0175">Coiled coil</keyword>
<dbReference type="AlphaFoldDB" id="A0A1W0XCL1"/>
<feature type="compositionally biased region" description="Low complexity" evidence="10">
    <location>
        <begin position="273"/>
        <end position="283"/>
    </location>
</feature>
<dbReference type="InterPro" id="IPR021640">
    <property type="entry name" value="Mediator_Med28"/>
</dbReference>
<keyword evidence="8" id="KW-0539">Nucleus</keyword>
<name>A0A1W0XCL1_HYPEX</name>
<dbReference type="PANTHER" id="PTHR13512:SF2">
    <property type="entry name" value="MEDIATOR OF RNA POLYMERASE II TRANSCRIPTION SUBUNIT 28"/>
    <property type="match status" value="1"/>
</dbReference>
<comment type="subcellular location">
    <subcellularLocation>
        <location evidence="1">Nucleus</location>
    </subcellularLocation>
</comment>
<dbReference type="PANTHER" id="PTHR13512">
    <property type="entry name" value="MEDIATOR COMPLEX SUBUNIT 28"/>
    <property type="match status" value="1"/>
</dbReference>
<evidence type="ECO:0000313" key="11">
    <source>
        <dbReference type="EMBL" id="OQV25236.1"/>
    </source>
</evidence>
<reference evidence="12" key="1">
    <citation type="submission" date="2017-01" db="EMBL/GenBank/DDBJ databases">
        <title>Comparative genomics of anhydrobiosis in the tardigrade Hypsibius dujardini.</title>
        <authorList>
            <person name="Yoshida Y."/>
            <person name="Koutsovoulos G."/>
            <person name="Laetsch D."/>
            <person name="Stevens L."/>
            <person name="Kumar S."/>
            <person name="Horikawa D."/>
            <person name="Ishino K."/>
            <person name="Komine S."/>
            <person name="Tomita M."/>
            <person name="Blaxter M."/>
            <person name="Arakawa K."/>
        </authorList>
    </citation>
    <scope>NUCLEOTIDE SEQUENCE [LARGE SCALE GENOMIC DNA]</scope>
    <source>
        <strain evidence="12">Z151</strain>
    </source>
</reference>
<feature type="compositionally biased region" description="Polar residues" evidence="10">
    <location>
        <begin position="173"/>
        <end position="183"/>
    </location>
</feature>